<name>A0A402C5D0_RHOWR</name>
<keyword evidence="3" id="KW-1185">Reference proteome</keyword>
<evidence type="ECO:0000256" key="1">
    <source>
        <dbReference type="SAM" id="Phobius"/>
    </source>
</evidence>
<keyword evidence="1" id="KW-1133">Transmembrane helix</keyword>
<dbReference type="EMBL" id="BHYM01000022">
    <property type="protein sequence ID" value="GCE38801.1"/>
    <property type="molecule type" value="Genomic_DNA"/>
</dbReference>
<accession>A0A402C5D0</accession>
<evidence type="ECO:0000313" key="3">
    <source>
        <dbReference type="Proteomes" id="UP000287519"/>
    </source>
</evidence>
<feature type="transmembrane region" description="Helical" evidence="1">
    <location>
        <begin position="78"/>
        <end position="96"/>
    </location>
</feature>
<sequence length="104" mass="10198">MRAAPNSLGQLGVWSSTNGGLPNLGQGVVSTSSSHPSWILNGDAIVYAALGSVVGISVPVAMLGTAAGVASLETYHRAGFAAMGLMAAAAVVSPGVSPHKAAVR</sequence>
<comment type="caution">
    <text evidence="2">The sequence shown here is derived from an EMBL/GenBank/DDBJ whole genome shotgun (WGS) entry which is preliminary data.</text>
</comment>
<evidence type="ECO:0000313" key="2">
    <source>
        <dbReference type="EMBL" id="GCE38801.1"/>
    </source>
</evidence>
<dbReference type="AlphaFoldDB" id="A0A402C5D0"/>
<proteinExistence type="predicted"/>
<protein>
    <submittedName>
        <fullName evidence="2">Uncharacterized protein</fullName>
    </submittedName>
</protein>
<feature type="transmembrane region" description="Helical" evidence="1">
    <location>
        <begin position="44"/>
        <end position="66"/>
    </location>
</feature>
<keyword evidence="1" id="KW-0812">Transmembrane</keyword>
<gene>
    <name evidence="2" type="ORF">Rhow_002325</name>
</gene>
<keyword evidence="1" id="KW-0472">Membrane</keyword>
<reference evidence="2 3" key="1">
    <citation type="submission" date="2018-11" db="EMBL/GenBank/DDBJ databases">
        <title>Microbial catabolism of amino acid.</title>
        <authorList>
            <person name="Hibi M."/>
            <person name="Ogawa J."/>
        </authorList>
    </citation>
    <scope>NUCLEOTIDE SEQUENCE [LARGE SCALE GENOMIC DNA]</scope>
    <source>
        <strain evidence="2 3">C31-06</strain>
    </source>
</reference>
<dbReference type="Proteomes" id="UP000287519">
    <property type="component" value="Unassembled WGS sequence"/>
</dbReference>
<organism evidence="2 3">
    <name type="scientific">Rhodococcus wratislaviensis</name>
    <name type="common">Tsukamurella wratislaviensis</name>
    <dbReference type="NCBI Taxonomy" id="44752"/>
    <lineage>
        <taxon>Bacteria</taxon>
        <taxon>Bacillati</taxon>
        <taxon>Actinomycetota</taxon>
        <taxon>Actinomycetes</taxon>
        <taxon>Mycobacteriales</taxon>
        <taxon>Nocardiaceae</taxon>
        <taxon>Rhodococcus</taxon>
    </lineage>
</organism>